<keyword evidence="9" id="KW-0539">Nucleus</keyword>
<gene>
    <name evidence="12" type="ORF">niasHT_014893</name>
</gene>
<evidence type="ECO:0000313" key="12">
    <source>
        <dbReference type="EMBL" id="KAL3113990.1"/>
    </source>
</evidence>
<name>A0ABD2LFJ4_9BILA</name>
<dbReference type="Proteomes" id="UP001620626">
    <property type="component" value="Unassembled WGS sequence"/>
</dbReference>
<feature type="domain" description="Nuclear receptor" evidence="10">
    <location>
        <begin position="7"/>
        <end position="78"/>
    </location>
</feature>
<dbReference type="PRINTS" id="PR00047">
    <property type="entry name" value="STROIDFINGER"/>
</dbReference>
<evidence type="ECO:0000313" key="13">
    <source>
        <dbReference type="Proteomes" id="UP001620626"/>
    </source>
</evidence>
<feature type="domain" description="NR LBD" evidence="11">
    <location>
        <begin position="162"/>
        <end position="391"/>
    </location>
</feature>
<evidence type="ECO:0000256" key="4">
    <source>
        <dbReference type="ARBA" id="ARBA00022833"/>
    </source>
</evidence>
<evidence type="ECO:0000256" key="1">
    <source>
        <dbReference type="ARBA" id="ARBA00005993"/>
    </source>
</evidence>
<sequence length="405" mass="46256">MKPNSGNSKCTVCNWPCRHFNYGVKSCESCKHFFRRVISLMKEYNCKNGGECEDLASCKRCRLYKCLTVGMNPRRIGVTEFNDQQIMSFAERMKECPGKSAVLNSPPEQKDLINLIMLQNLVQIEEKVRRIRYSETPIPELFYTQCDTFESIFSRKKNLIELYNKFSTKPIQAVPEIFLEKIRQFGPFCIKPASLLMDLLCVFEIGKTFPFFEQLNNNDKIALCSNIAMPLYVLCSSFYSVEQNCDALCTPDGVLAINIFTNSYYKQDSVFMTMGDKLLRKAVQSFIRIKLSNEEFVLVRAIIYSHMVSPGLSDQAQKLLRSEAEKYSALLMNVVQTNYGPAAGALRYVELMGLIVSLFNTGAKHRQLLTYISNVLDPNFDKVFPPVLAKICTKGPVEAHQLFPY</sequence>
<dbReference type="SUPFAM" id="SSF48508">
    <property type="entry name" value="Nuclear receptor ligand-binding domain"/>
    <property type="match status" value="1"/>
</dbReference>
<dbReference type="Pfam" id="PF00105">
    <property type="entry name" value="zf-C4"/>
    <property type="match status" value="1"/>
</dbReference>
<evidence type="ECO:0000259" key="10">
    <source>
        <dbReference type="PROSITE" id="PS51030"/>
    </source>
</evidence>
<dbReference type="InterPro" id="IPR001628">
    <property type="entry name" value="Znf_hrmn_rcpt"/>
</dbReference>
<keyword evidence="8" id="KW-0675">Receptor</keyword>
<dbReference type="PROSITE" id="PS51843">
    <property type="entry name" value="NR_LBD"/>
    <property type="match status" value="1"/>
</dbReference>
<dbReference type="InterPro" id="IPR013088">
    <property type="entry name" value="Znf_NHR/GATA"/>
</dbReference>
<dbReference type="AlphaFoldDB" id="A0ABD2LFJ4"/>
<evidence type="ECO:0000256" key="7">
    <source>
        <dbReference type="ARBA" id="ARBA00023163"/>
    </source>
</evidence>
<keyword evidence="7" id="KW-0804">Transcription</keyword>
<reference evidence="12 13" key="1">
    <citation type="submission" date="2024-10" db="EMBL/GenBank/DDBJ databases">
        <authorList>
            <person name="Kim D."/>
        </authorList>
    </citation>
    <scope>NUCLEOTIDE SEQUENCE [LARGE SCALE GENOMIC DNA]</scope>
    <source>
        <strain evidence="12">BH-2024</strain>
    </source>
</reference>
<dbReference type="EMBL" id="JBICBT010000427">
    <property type="protein sequence ID" value="KAL3113990.1"/>
    <property type="molecule type" value="Genomic_DNA"/>
</dbReference>
<organism evidence="12 13">
    <name type="scientific">Heterodera trifolii</name>
    <dbReference type="NCBI Taxonomy" id="157864"/>
    <lineage>
        <taxon>Eukaryota</taxon>
        <taxon>Metazoa</taxon>
        <taxon>Ecdysozoa</taxon>
        <taxon>Nematoda</taxon>
        <taxon>Chromadorea</taxon>
        <taxon>Rhabditida</taxon>
        <taxon>Tylenchina</taxon>
        <taxon>Tylenchomorpha</taxon>
        <taxon>Tylenchoidea</taxon>
        <taxon>Heteroderidae</taxon>
        <taxon>Heteroderinae</taxon>
        <taxon>Heterodera</taxon>
    </lineage>
</organism>
<evidence type="ECO:0000256" key="6">
    <source>
        <dbReference type="ARBA" id="ARBA00023125"/>
    </source>
</evidence>
<evidence type="ECO:0000256" key="9">
    <source>
        <dbReference type="ARBA" id="ARBA00023242"/>
    </source>
</evidence>
<keyword evidence="3" id="KW-0863">Zinc-finger</keyword>
<dbReference type="PANTHER" id="PTHR24083">
    <property type="entry name" value="NUCLEAR HORMONE RECEPTOR"/>
    <property type="match status" value="1"/>
</dbReference>
<evidence type="ECO:0000259" key="11">
    <source>
        <dbReference type="PROSITE" id="PS51843"/>
    </source>
</evidence>
<evidence type="ECO:0000256" key="8">
    <source>
        <dbReference type="ARBA" id="ARBA00023170"/>
    </source>
</evidence>
<dbReference type="Gene3D" id="1.10.565.10">
    <property type="entry name" value="Retinoid X Receptor"/>
    <property type="match status" value="1"/>
</dbReference>
<keyword evidence="2" id="KW-0479">Metal-binding</keyword>
<dbReference type="InterPro" id="IPR000536">
    <property type="entry name" value="Nucl_hrmn_rcpt_lig-bd"/>
</dbReference>
<dbReference type="PROSITE" id="PS51030">
    <property type="entry name" value="NUCLEAR_REC_DBD_2"/>
    <property type="match status" value="1"/>
</dbReference>
<protein>
    <submittedName>
        <fullName evidence="12">Uncharacterized protein</fullName>
    </submittedName>
</protein>
<dbReference type="GO" id="GO:0008270">
    <property type="term" value="F:zinc ion binding"/>
    <property type="evidence" value="ECO:0007669"/>
    <property type="project" value="UniProtKB-KW"/>
</dbReference>
<dbReference type="Pfam" id="PF00104">
    <property type="entry name" value="Hormone_recep"/>
    <property type="match status" value="1"/>
</dbReference>
<keyword evidence="13" id="KW-1185">Reference proteome</keyword>
<dbReference type="InterPro" id="IPR035500">
    <property type="entry name" value="NHR-like_dom_sf"/>
</dbReference>
<keyword evidence="6" id="KW-0238">DNA-binding</keyword>
<dbReference type="SUPFAM" id="SSF57716">
    <property type="entry name" value="Glucocorticoid receptor-like (DNA-binding domain)"/>
    <property type="match status" value="1"/>
</dbReference>
<keyword evidence="4" id="KW-0862">Zinc</keyword>
<proteinExistence type="inferred from homology"/>
<dbReference type="InterPro" id="IPR050274">
    <property type="entry name" value="Nuclear_hormone_rcpt_NR2"/>
</dbReference>
<accession>A0ABD2LFJ4</accession>
<evidence type="ECO:0000256" key="3">
    <source>
        <dbReference type="ARBA" id="ARBA00022771"/>
    </source>
</evidence>
<comment type="similarity">
    <text evidence="1">Belongs to the nuclear hormone receptor family.</text>
</comment>
<dbReference type="SMART" id="SM00430">
    <property type="entry name" value="HOLI"/>
    <property type="match status" value="1"/>
</dbReference>
<comment type="caution">
    <text evidence="12">The sequence shown here is derived from an EMBL/GenBank/DDBJ whole genome shotgun (WGS) entry which is preliminary data.</text>
</comment>
<evidence type="ECO:0000256" key="5">
    <source>
        <dbReference type="ARBA" id="ARBA00023015"/>
    </source>
</evidence>
<dbReference type="Gene3D" id="3.30.50.10">
    <property type="entry name" value="Erythroid Transcription Factor GATA-1, subunit A"/>
    <property type="match status" value="1"/>
</dbReference>
<evidence type="ECO:0000256" key="2">
    <source>
        <dbReference type="ARBA" id="ARBA00022723"/>
    </source>
</evidence>
<dbReference type="SMART" id="SM00399">
    <property type="entry name" value="ZnF_C4"/>
    <property type="match status" value="1"/>
</dbReference>
<keyword evidence="5" id="KW-0805">Transcription regulation</keyword>
<dbReference type="GO" id="GO:0003677">
    <property type="term" value="F:DNA binding"/>
    <property type="evidence" value="ECO:0007669"/>
    <property type="project" value="UniProtKB-KW"/>
</dbReference>